<organism evidence="1 2">
    <name type="scientific">Levilactobacillus tangyuanensis</name>
    <dbReference type="NCBI Taxonomy" id="2486021"/>
    <lineage>
        <taxon>Bacteria</taxon>
        <taxon>Bacillati</taxon>
        <taxon>Bacillota</taxon>
        <taxon>Bacilli</taxon>
        <taxon>Lactobacillales</taxon>
        <taxon>Lactobacillaceae</taxon>
        <taxon>Levilactobacillus</taxon>
    </lineage>
</organism>
<name>A0ABW1TMF1_9LACO</name>
<dbReference type="EMBL" id="JBHSSJ010000003">
    <property type="protein sequence ID" value="MFC6274790.1"/>
    <property type="molecule type" value="Genomic_DNA"/>
</dbReference>
<dbReference type="Gene3D" id="3.40.1440.10">
    <property type="entry name" value="GIY-YIG endonuclease"/>
    <property type="match status" value="1"/>
</dbReference>
<comment type="caution">
    <text evidence="1">The sequence shown here is derived from an EMBL/GenBank/DDBJ whole genome shotgun (WGS) entry which is preliminary data.</text>
</comment>
<dbReference type="Proteomes" id="UP001596191">
    <property type="component" value="Unassembled WGS sequence"/>
</dbReference>
<dbReference type="InterPro" id="IPR035901">
    <property type="entry name" value="GIY-YIG_endonuc_sf"/>
</dbReference>
<evidence type="ECO:0000313" key="2">
    <source>
        <dbReference type="Proteomes" id="UP001596191"/>
    </source>
</evidence>
<gene>
    <name evidence="1" type="ORF">ACFQET_04585</name>
</gene>
<dbReference type="SUPFAM" id="SSF82771">
    <property type="entry name" value="GIY-YIG endonuclease"/>
    <property type="match status" value="1"/>
</dbReference>
<reference evidence="2" key="1">
    <citation type="journal article" date="2019" name="Int. J. Syst. Evol. Microbiol.">
        <title>The Global Catalogue of Microorganisms (GCM) 10K type strain sequencing project: providing services to taxonomists for standard genome sequencing and annotation.</title>
        <authorList>
            <consortium name="The Broad Institute Genomics Platform"/>
            <consortium name="The Broad Institute Genome Sequencing Center for Infectious Disease"/>
            <person name="Wu L."/>
            <person name="Ma J."/>
        </authorList>
    </citation>
    <scope>NUCLEOTIDE SEQUENCE [LARGE SCALE GENOMIC DNA]</scope>
    <source>
        <strain evidence="2">CCM 8907</strain>
    </source>
</reference>
<sequence>MSNIHNRWGYYQTNLNGHFYHDTDLQRDWDELGAAAFSYQVLWEQDTSEVLNLRQAMKDVKAKWLTLKQPSYNHPS</sequence>
<evidence type="ECO:0000313" key="1">
    <source>
        <dbReference type="EMBL" id="MFC6274790.1"/>
    </source>
</evidence>
<accession>A0ABW1TMF1</accession>
<keyword evidence="2" id="KW-1185">Reference proteome</keyword>
<dbReference type="RefSeq" id="WP_225417592.1">
    <property type="nucleotide sequence ID" value="NZ_JBHSSJ010000003.1"/>
</dbReference>
<protein>
    <submittedName>
        <fullName evidence="1">Uncharacterized protein</fullName>
    </submittedName>
</protein>
<proteinExistence type="predicted"/>